<organism evidence="8">
    <name type="scientific">viral metagenome</name>
    <dbReference type="NCBI Taxonomy" id="1070528"/>
    <lineage>
        <taxon>unclassified sequences</taxon>
        <taxon>metagenomes</taxon>
        <taxon>organismal metagenomes</taxon>
    </lineage>
</organism>
<dbReference type="Gene3D" id="2.40.40.20">
    <property type="match status" value="1"/>
</dbReference>
<reference evidence="8" key="1">
    <citation type="journal article" date="2020" name="Nature">
        <title>Giant virus diversity and host interactions through global metagenomics.</title>
        <authorList>
            <person name="Schulz F."/>
            <person name="Roux S."/>
            <person name="Paez-Espino D."/>
            <person name="Jungbluth S."/>
            <person name="Walsh D.A."/>
            <person name="Denef V.J."/>
            <person name="McMahon K.D."/>
            <person name="Konstantinidis K.T."/>
            <person name="Eloe-Fadrosh E.A."/>
            <person name="Kyrpides N.C."/>
            <person name="Woyke T."/>
        </authorList>
    </citation>
    <scope>NUCLEOTIDE SEQUENCE</scope>
    <source>
        <strain evidence="8">GVMAG-S-1016704-142</strain>
    </source>
</reference>
<dbReference type="Pfam" id="PF04983">
    <property type="entry name" value="RNA_pol_Rpb1_3"/>
    <property type="match status" value="1"/>
</dbReference>
<dbReference type="GO" id="GO:0006351">
    <property type="term" value="P:DNA-templated transcription"/>
    <property type="evidence" value="ECO:0007669"/>
    <property type="project" value="InterPro"/>
</dbReference>
<name>A0A6C0LV31_9ZZZZ</name>
<dbReference type="InterPro" id="IPR006592">
    <property type="entry name" value="RNA_pol_N"/>
</dbReference>
<dbReference type="SUPFAM" id="SSF64484">
    <property type="entry name" value="beta and beta-prime subunits of DNA dependent RNA-polymerase"/>
    <property type="match status" value="1"/>
</dbReference>
<evidence type="ECO:0000259" key="7">
    <source>
        <dbReference type="SMART" id="SM00663"/>
    </source>
</evidence>
<evidence type="ECO:0000256" key="2">
    <source>
        <dbReference type="ARBA" id="ARBA00012418"/>
    </source>
</evidence>
<dbReference type="Pfam" id="PF04998">
    <property type="entry name" value="RNA_pol_Rpb1_5"/>
    <property type="match status" value="1"/>
</dbReference>
<evidence type="ECO:0000256" key="3">
    <source>
        <dbReference type="ARBA" id="ARBA00022478"/>
    </source>
</evidence>
<accession>A0A6C0LV31</accession>
<dbReference type="Gene3D" id="6.20.50.80">
    <property type="match status" value="1"/>
</dbReference>
<comment type="similarity">
    <text evidence="1">Belongs to the RNA polymerase beta' chain family.</text>
</comment>
<dbReference type="Pfam" id="PF05000">
    <property type="entry name" value="RNA_pol_Rpb1_4"/>
    <property type="match status" value="1"/>
</dbReference>
<sequence length="912" mass="102596">MQQLKEIKSITFGVYSKKQIENTSVCCITNTKKSGPGSVYDPKMGPCITSLLCSTCNENAIVCTGHPGHIELSEPIIHPLFYRITMSFLNCVCFKCYRVMITKDQININGLKTFSQIVDKIKKMNICCQAGCSAEKPSLKFSITDNTIHMVHDRDKTMNITMTTHEILNILDNISDDDVRVLGFDPSLSHPRNYIIQSLPVLPPVDRPYVQVSGNIWDDDLTVQYMEIIKANETLKKLTADNVSEMNPTRLKTLNSLIFRISTTFNNNQNKAKHTTNSRPIKGVKERLSGKDGQIRSNMMGKRSNHTARTVIGPDPTLKSGEIAIPREMADVLTIPERVTSYNIDRLQWLVNNGHIDVLHKNDSRKSCINIKRFRLGTRLIHNDVIYRLDKQIHIDGRDMLEIKAGDRIKRAGKFLNTVIETNRDYKLLVGMTVHRHLRDGDTVLLNRQPTLHKGSILAMTIKIRPFKTVRMNLSVCKSFNADFDGDEMNIHVPQGLEAQTELDYLSKAKYNIISPQSSKPGLAIVQDSLLGAYRMTQGFTTITKGQFFDISMVCNIEGGDIIRRIQEIRRVLKDKGKPVKCFTGKGLISLFLPKDLNYEFTNNAIATEPTVKIYKGVLYEGVFDKNILGSSHSSLIHLINKEYGPDASMNFIDCIQFCTNKWLMIHGFSVGLGDCLLTDKSKEIDIQDNIKKCYIEADGIKSTTTHEAVREIRINGSLNKAKDIGLKIAKKSLDSSNNFLSTVNSGSKGDFFNISQITGLLGQQNLKGRRVQYVMNNGKRSLPHYPMSGLTSDLEYESRGFISSSFINGLNPKEFFFHAMSGREGITDTAMGTATSGYMQRRIVKLTEDIKVQYDGSVRDTSGKIYQHAYGGTGIDPTMTIKVNGKHEACDIARLADKLNMNHEIDLRRRK</sequence>
<dbReference type="Gene3D" id="3.30.1490.180">
    <property type="entry name" value="RNA polymerase ii"/>
    <property type="match status" value="1"/>
</dbReference>
<dbReference type="InterPro" id="IPR042102">
    <property type="entry name" value="RNA_pol_Rpb1_3_sf"/>
</dbReference>
<keyword evidence="3" id="KW-0240">DNA-directed RNA polymerase</keyword>
<evidence type="ECO:0000256" key="6">
    <source>
        <dbReference type="ARBA" id="ARBA00023163"/>
    </source>
</evidence>
<dbReference type="InterPro" id="IPR045867">
    <property type="entry name" value="DNA-dir_RpoC_beta_prime"/>
</dbReference>
<dbReference type="AlphaFoldDB" id="A0A6C0LV31"/>
<dbReference type="PANTHER" id="PTHR19376:SF11">
    <property type="entry name" value="DNA-DIRECTED RNA POLYMERASE I SUBUNIT RPA1"/>
    <property type="match status" value="1"/>
</dbReference>
<proteinExistence type="inferred from homology"/>
<dbReference type="InterPro" id="IPR038120">
    <property type="entry name" value="Rpb1_funnel_sf"/>
</dbReference>
<dbReference type="SMART" id="SM00663">
    <property type="entry name" value="RPOLA_N"/>
    <property type="match status" value="1"/>
</dbReference>
<dbReference type="Pfam" id="PF04997">
    <property type="entry name" value="RNA_pol_Rpb1_1"/>
    <property type="match status" value="1"/>
</dbReference>
<dbReference type="InterPro" id="IPR007066">
    <property type="entry name" value="RNA_pol_Rpb1_3"/>
</dbReference>
<dbReference type="InterPro" id="IPR007083">
    <property type="entry name" value="RNA_pol_Rpb1_4"/>
</dbReference>
<dbReference type="InterPro" id="IPR000722">
    <property type="entry name" value="RNA_pol_asu"/>
</dbReference>
<dbReference type="GO" id="GO:0003899">
    <property type="term" value="F:DNA-directed RNA polymerase activity"/>
    <property type="evidence" value="ECO:0007669"/>
    <property type="project" value="UniProtKB-EC"/>
</dbReference>
<dbReference type="FunFam" id="2.40.40.20:FF:000019">
    <property type="entry name" value="DNA-directed RNA polymerase II subunit RPB1"/>
    <property type="match status" value="1"/>
</dbReference>
<dbReference type="Gene3D" id="4.10.860.120">
    <property type="entry name" value="RNA polymerase II, clamp domain"/>
    <property type="match status" value="1"/>
</dbReference>
<dbReference type="EC" id="2.7.7.6" evidence="2"/>
<dbReference type="Gene3D" id="6.10.250.2940">
    <property type="match status" value="1"/>
</dbReference>
<dbReference type="GO" id="GO:0003677">
    <property type="term" value="F:DNA binding"/>
    <property type="evidence" value="ECO:0007669"/>
    <property type="project" value="InterPro"/>
</dbReference>
<dbReference type="PANTHER" id="PTHR19376">
    <property type="entry name" value="DNA-DIRECTED RNA POLYMERASE"/>
    <property type="match status" value="1"/>
</dbReference>
<dbReference type="GO" id="GO:0005736">
    <property type="term" value="C:RNA polymerase I complex"/>
    <property type="evidence" value="ECO:0007669"/>
    <property type="project" value="TreeGrafter"/>
</dbReference>
<feature type="domain" description="RNA polymerase N-terminal" evidence="7">
    <location>
        <begin position="192"/>
        <end position="537"/>
    </location>
</feature>
<dbReference type="Gene3D" id="1.10.132.30">
    <property type="match status" value="1"/>
</dbReference>
<keyword evidence="5" id="KW-0548">Nucleotidyltransferase</keyword>
<evidence type="ECO:0000256" key="4">
    <source>
        <dbReference type="ARBA" id="ARBA00022679"/>
    </source>
</evidence>
<evidence type="ECO:0000256" key="5">
    <source>
        <dbReference type="ARBA" id="ARBA00022695"/>
    </source>
</evidence>
<keyword evidence="4" id="KW-0808">Transferase</keyword>
<dbReference type="EMBL" id="MN740564">
    <property type="protein sequence ID" value="QHU33848.1"/>
    <property type="molecule type" value="Genomic_DNA"/>
</dbReference>
<dbReference type="Gene3D" id="1.10.274.100">
    <property type="entry name" value="RNA polymerase Rpb1, domain 3"/>
    <property type="match status" value="1"/>
</dbReference>
<dbReference type="InterPro" id="IPR044893">
    <property type="entry name" value="RNA_pol_Rpb1_clamp_domain"/>
</dbReference>
<evidence type="ECO:0000313" key="8">
    <source>
        <dbReference type="EMBL" id="QHU33848.1"/>
    </source>
</evidence>
<evidence type="ECO:0000256" key="1">
    <source>
        <dbReference type="ARBA" id="ARBA00006460"/>
    </source>
</evidence>
<dbReference type="InterPro" id="IPR007081">
    <property type="entry name" value="RNA_pol_Rpb1_5"/>
</dbReference>
<keyword evidence="6" id="KW-0804">Transcription</keyword>
<protein>
    <recommendedName>
        <fullName evidence="2">DNA-directed RNA polymerase</fullName>
        <ecNumber evidence="2">2.7.7.6</ecNumber>
    </recommendedName>
</protein>
<dbReference type="Pfam" id="PF00623">
    <property type="entry name" value="RNA_pol_Rpb1_2"/>
    <property type="match status" value="2"/>
</dbReference>
<dbReference type="InterPro" id="IPR007080">
    <property type="entry name" value="RNA_pol_Rpb1_1"/>
</dbReference>